<proteinExistence type="predicted"/>
<dbReference type="Proteomes" id="UP000641386">
    <property type="component" value="Unassembled WGS sequence"/>
</dbReference>
<comment type="caution">
    <text evidence="2">The sequence shown here is derived from an EMBL/GenBank/DDBJ whole genome shotgun (WGS) entry which is preliminary data.</text>
</comment>
<name>A0A919E3G4_9ACTN</name>
<feature type="region of interest" description="Disordered" evidence="1">
    <location>
        <begin position="117"/>
        <end position="137"/>
    </location>
</feature>
<accession>A0A919E3G4</accession>
<gene>
    <name evidence="2" type="ORF">GCM10014715_74840</name>
</gene>
<feature type="compositionally biased region" description="Acidic residues" evidence="1">
    <location>
        <begin position="121"/>
        <end position="131"/>
    </location>
</feature>
<sequence length="285" mass="30719">MTYPNLLTPGEKLADAKERLSILRIVAICGSMRFEADMQAEAHAVSVAGKIVVMPHVNTKLWHSDAVAKVKSALDDLPRAKIRLADEVLVVGDYVGSSTIAEIAYARELGKPVRFTHPEVDPGEPDGDTAAEEPAAVQPSADRAALRDRIANAIGRIPLVLPIEHRRAAADAVLAVLPEPADRAAVYAEVADRLAADAEQGGKDGLTRIYRRSAARQVRAWGDELRRMADETQQPTAEASFIPTAHYRRDDGVECCVHTIPVGPNSCPACREIADDEAQQDGAQP</sequence>
<keyword evidence="3" id="KW-1185">Reference proteome</keyword>
<organism evidence="2 3">
    <name type="scientific">Streptomyces spiralis</name>
    <dbReference type="NCBI Taxonomy" id="66376"/>
    <lineage>
        <taxon>Bacteria</taxon>
        <taxon>Bacillati</taxon>
        <taxon>Actinomycetota</taxon>
        <taxon>Actinomycetes</taxon>
        <taxon>Kitasatosporales</taxon>
        <taxon>Streptomycetaceae</taxon>
        <taxon>Streptomyces</taxon>
    </lineage>
</organism>
<reference evidence="2" key="2">
    <citation type="submission" date="2020-09" db="EMBL/GenBank/DDBJ databases">
        <authorList>
            <person name="Sun Q."/>
            <person name="Ohkuma M."/>
        </authorList>
    </citation>
    <scope>NUCLEOTIDE SEQUENCE</scope>
    <source>
        <strain evidence="2">JCM 3302</strain>
    </source>
</reference>
<reference evidence="2" key="1">
    <citation type="journal article" date="2014" name="Int. J. Syst. Evol. Microbiol.">
        <title>Complete genome sequence of Corynebacterium casei LMG S-19264T (=DSM 44701T), isolated from a smear-ripened cheese.</title>
        <authorList>
            <consortium name="US DOE Joint Genome Institute (JGI-PGF)"/>
            <person name="Walter F."/>
            <person name="Albersmeier A."/>
            <person name="Kalinowski J."/>
            <person name="Ruckert C."/>
        </authorList>
    </citation>
    <scope>NUCLEOTIDE SEQUENCE</scope>
    <source>
        <strain evidence="2">JCM 3302</strain>
    </source>
</reference>
<evidence type="ECO:0000313" key="2">
    <source>
        <dbReference type="EMBL" id="GHF07963.1"/>
    </source>
</evidence>
<protein>
    <submittedName>
        <fullName evidence="2">Uncharacterized protein</fullName>
    </submittedName>
</protein>
<dbReference type="EMBL" id="BNBC01000053">
    <property type="protein sequence ID" value="GHF07963.1"/>
    <property type="molecule type" value="Genomic_DNA"/>
</dbReference>
<evidence type="ECO:0000313" key="3">
    <source>
        <dbReference type="Proteomes" id="UP000641386"/>
    </source>
</evidence>
<dbReference type="AlphaFoldDB" id="A0A919E3G4"/>
<evidence type="ECO:0000256" key="1">
    <source>
        <dbReference type="SAM" id="MobiDB-lite"/>
    </source>
</evidence>